<keyword evidence="3" id="KW-0540">Nuclease</keyword>
<evidence type="ECO:0000256" key="6">
    <source>
        <dbReference type="ARBA" id="ARBA00022918"/>
    </source>
</evidence>
<dbReference type="InterPro" id="IPR041373">
    <property type="entry name" value="RT_RNaseH"/>
</dbReference>
<dbReference type="PANTHER" id="PTHR37984:SF8">
    <property type="entry name" value="CCHC-TYPE DOMAIN-CONTAINING PROTEIN"/>
    <property type="match status" value="1"/>
</dbReference>
<dbReference type="GO" id="GO:0016787">
    <property type="term" value="F:hydrolase activity"/>
    <property type="evidence" value="ECO:0007669"/>
    <property type="project" value="UniProtKB-KW"/>
</dbReference>
<evidence type="ECO:0000256" key="2">
    <source>
        <dbReference type="ARBA" id="ARBA00022695"/>
    </source>
</evidence>
<evidence type="ECO:0000313" key="9">
    <source>
        <dbReference type="Proteomes" id="UP000606274"/>
    </source>
</evidence>
<dbReference type="GO" id="GO:0003964">
    <property type="term" value="F:RNA-directed DNA polymerase activity"/>
    <property type="evidence" value="ECO:0007669"/>
    <property type="project" value="UniProtKB-KW"/>
</dbReference>
<reference evidence="8" key="1">
    <citation type="submission" date="2020-08" db="EMBL/GenBank/DDBJ databases">
        <title>Chromosome-level assembly of Southern catfish (Silurus meridionalis) provides insights into visual adaptation to the nocturnal and benthic lifestyles.</title>
        <authorList>
            <person name="Zhang Y."/>
            <person name="Wang D."/>
            <person name="Peng Z."/>
        </authorList>
    </citation>
    <scope>NUCLEOTIDE SEQUENCE</scope>
    <source>
        <strain evidence="8">SWU-2019-XX</strain>
        <tissue evidence="8">Muscle</tissue>
    </source>
</reference>
<dbReference type="PANTHER" id="PTHR37984">
    <property type="entry name" value="PROTEIN CBG26694"/>
    <property type="match status" value="1"/>
</dbReference>
<dbReference type="CDD" id="cd09274">
    <property type="entry name" value="RNase_HI_RT_Ty3"/>
    <property type="match status" value="1"/>
</dbReference>
<keyword evidence="2" id="KW-0548">Nucleotidyltransferase</keyword>
<dbReference type="SUPFAM" id="SSF56672">
    <property type="entry name" value="DNA/RNA polymerases"/>
    <property type="match status" value="1"/>
</dbReference>
<keyword evidence="1" id="KW-0808">Transferase</keyword>
<sequence>DVTKPVVLSADASQHGLGAVCLQHGAPVAFALRALTPTELRYAQIEKEMLALVFATQNFYDFIFGRPVTVETDHQPLFTILRKALHTASSRLQSMLLKLQQYSLNVIYKRGK</sequence>
<dbReference type="EMBL" id="JABFDY010000022">
    <property type="protein sequence ID" value="KAF7691451.1"/>
    <property type="molecule type" value="Genomic_DNA"/>
</dbReference>
<dbReference type="Pfam" id="PF17917">
    <property type="entry name" value="RT_RNaseH"/>
    <property type="match status" value="1"/>
</dbReference>
<feature type="non-terminal residue" evidence="8">
    <location>
        <position position="112"/>
    </location>
</feature>
<dbReference type="Proteomes" id="UP000606274">
    <property type="component" value="Unassembled WGS sequence"/>
</dbReference>
<organism evidence="8 9">
    <name type="scientific">Silurus meridionalis</name>
    <name type="common">Southern catfish</name>
    <name type="synonym">Silurus soldatovi meridionalis</name>
    <dbReference type="NCBI Taxonomy" id="175797"/>
    <lineage>
        <taxon>Eukaryota</taxon>
        <taxon>Metazoa</taxon>
        <taxon>Chordata</taxon>
        <taxon>Craniata</taxon>
        <taxon>Vertebrata</taxon>
        <taxon>Euteleostomi</taxon>
        <taxon>Actinopterygii</taxon>
        <taxon>Neopterygii</taxon>
        <taxon>Teleostei</taxon>
        <taxon>Ostariophysi</taxon>
        <taxon>Siluriformes</taxon>
        <taxon>Siluridae</taxon>
        <taxon>Silurus</taxon>
    </lineage>
</organism>
<protein>
    <recommendedName>
        <fullName evidence="7">Reverse transcriptase RNase H-like domain-containing protein</fullName>
    </recommendedName>
</protein>
<evidence type="ECO:0000256" key="3">
    <source>
        <dbReference type="ARBA" id="ARBA00022722"/>
    </source>
</evidence>
<evidence type="ECO:0000313" key="8">
    <source>
        <dbReference type="EMBL" id="KAF7691451.1"/>
    </source>
</evidence>
<dbReference type="GO" id="GO:0004519">
    <property type="term" value="F:endonuclease activity"/>
    <property type="evidence" value="ECO:0007669"/>
    <property type="project" value="UniProtKB-KW"/>
</dbReference>
<accession>A0A8T0AGK4</accession>
<keyword evidence="6" id="KW-0695">RNA-directed DNA polymerase</keyword>
<evidence type="ECO:0000259" key="7">
    <source>
        <dbReference type="Pfam" id="PF17917"/>
    </source>
</evidence>
<comment type="caution">
    <text evidence="8">The sequence shown here is derived from an EMBL/GenBank/DDBJ whole genome shotgun (WGS) entry which is preliminary data.</text>
</comment>
<feature type="domain" description="Reverse transcriptase RNase H-like" evidence="7">
    <location>
        <begin position="1"/>
        <end position="102"/>
    </location>
</feature>
<dbReference type="FunFam" id="3.10.20.370:FF:000001">
    <property type="entry name" value="Retrovirus-related Pol polyprotein from transposon 17.6-like protein"/>
    <property type="match status" value="1"/>
</dbReference>
<proteinExistence type="predicted"/>
<keyword evidence="5" id="KW-0378">Hydrolase</keyword>
<gene>
    <name evidence="8" type="ORF">HF521_011748</name>
</gene>
<dbReference type="AlphaFoldDB" id="A0A8T0AGK4"/>
<evidence type="ECO:0000256" key="1">
    <source>
        <dbReference type="ARBA" id="ARBA00022679"/>
    </source>
</evidence>
<name>A0A8T0AGK4_SILME</name>
<dbReference type="InterPro" id="IPR043502">
    <property type="entry name" value="DNA/RNA_pol_sf"/>
</dbReference>
<evidence type="ECO:0000256" key="4">
    <source>
        <dbReference type="ARBA" id="ARBA00022759"/>
    </source>
</evidence>
<feature type="non-terminal residue" evidence="8">
    <location>
        <position position="1"/>
    </location>
</feature>
<evidence type="ECO:0000256" key="5">
    <source>
        <dbReference type="ARBA" id="ARBA00022801"/>
    </source>
</evidence>
<keyword evidence="4" id="KW-0255">Endonuclease</keyword>
<dbReference type="InterPro" id="IPR050951">
    <property type="entry name" value="Retrovirus_Pol_polyprotein"/>
</dbReference>
<keyword evidence="9" id="KW-1185">Reference proteome</keyword>
<dbReference type="Gene3D" id="3.10.20.370">
    <property type="match status" value="1"/>
</dbReference>